<dbReference type="InterPro" id="IPR058923">
    <property type="entry name" value="RCC1-like_dom"/>
</dbReference>
<dbReference type="SUPFAM" id="SSF50985">
    <property type="entry name" value="RCC1/BLIP-II"/>
    <property type="match status" value="2"/>
</dbReference>
<dbReference type="AlphaFoldDB" id="B4HHL2"/>
<dbReference type="PROSITE" id="PS50012">
    <property type="entry name" value="RCC1_3"/>
    <property type="match status" value="3"/>
</dbReference>
<reference evidence="4 5" key="1">
    <citation type="journal article" date="2007" name="Nature">
        <title>Evolution of genes and genomes on the Drosophila phylogeny.</title>
        <authorList>
            <consortium name="Drosophila 12 Genomes Consortium"/>
            <person name="Clark A.G."/>
            <person name="Eisen M.B."/>
            <person name="Smith D.R."/>
            <person name="Bergman C.M."/>
            <person name="Oliver B."/>
            <person name="Markow T.A."/>
            <person name="Kaufman T.C."/>
            <person name="Kellis M."/>
            <person name="Gelbart W."/>
            <person name="Iyer V.N."/>
            <person name="Pollard D.A."/>
            <person name="Sackton T.B."/>
            <person name="Larracuente A.M."/>
            <person name="Singh N.D."/>
            <person name="Abad J.P."/>
            <person name="Abt D.N."/>
            <person name="Adryan B."/>
            <person name="Aguade M."/>
            <person name="Akashi H."/>
            <person name="Anderson W.W."/>
            <person name="Aquadro C.F."/>
            <person name="Ardell D.H."/>
            <person name="Arguello R."/>
            <person name="Artieri C.G."/>
            <person name="Barbash D.A."/>
            <person name="Barker D."/>
            <person name="Barsanti P."/>
            <person name="Batterham P."/>
            <person name="Batzoglou S."/>
            <person name="Begun D."/>
            <person name="Bhutkar A."/>
            <person name="Blanco E."/>
            <person name="Bosak S.A."/>
            <person name="Bradley R.K."/>
            <person name="Brand A.D."/>
            <person name="Brent M.R."/>
            <person name="Brooks A.N."/>
            <person name="Brown R.H."/>
            <person name="Butlin R.K."/>
            <person name="Caggese C."/>
            <person name="Calvi B.R."/>
            <person name="Bernardo de Carvalho A."/>
            <person name="Caspi A."/>
            <person name="Castrezana S."/>
            <person name="Celniker S.E."/>
            <person name="Chang J.L."/>
            <person name="Chapple C."/>
            <person name="Chatterji S."/>
            <person name="Chinwalla A."/>
            <person name="Civetta A."/>
            <person name="Clifton S.W."/>
            <person name="Comeron J.M."/>
            <person name="Costello J.C."/>
            <person name="Coyne J.A."/>
            <person name="Daub J."/>
            <person name="David R.G."/>
            <person name="Delcher A.L."/>
            <person name="Delehaunty K."/>
            <person name="Do C.B."/>
            <person name="Ebling H."/>
            <person name="Edwards K."/>
            <person name="Eickbush T."/>
            <person name="Evans J.D."/>
            <person name="Filipski A."/>
            <person name="Findeiss S."/>
            <person name="Freyhult E."/>
            <person name="Fulton L."/>
            <person name="Fulton R."/>
            <person name="Garcia A.C."/>
            <person name="Gardiner A."/>
            <person name="Garfield D.A."/>
            <person name="Garvin B.E."/>
            <person name="Gibson G."/>
            <person name="Gilbert D."/>
            <person name="Gnerre S."/>
            <person name="Godfrey J."/>
            <person name="Good R."/>
            <person name="Gotea V."/>
            <person name="Gravely B."/>
            <person name="Greenberg A.J."/>
            <person name="Griffiths-Jones S."/>
            <person name="Gross S."/>
            <person name="Guigo R."/>
            <person name="Gustafson E.A."/>
            <person name="Haerty W."/>
            <person name="Hahn M.W."/>
            <person name="Halligan D.L."/>
            <person name="Halpern A.L."/>
            <person name="Halter G.M."/>
            <person name="Han M.V."/>
            <person name="Heger A."/>
            <person name="Hillier L."/>
            <person name="Hinrichs A.S."/>
            <person name="Holmes I."/>
            <person name="Hoskins R.A."/>
            <person name="Hubisz M.J."/>
            <person name="Hultmark D."/>
            <person name="Huntley M.A."/>
            <person name="Jaffe D.B."/>
            <person name="Jagadeeshan S."/>
            <person name="Jeck W.R."/>
            <person name="Johnson J."/>
            <person name="Jones C.D."/>
            <person name="Jordan W.C."/>
            <person name="Karpen G.H."/>
            <person name="Kataoka E."/>
            <person name="Keightley P.D."/>
            <person name="Kheradpour P."/>
            <person name="Kirkness E.F."/>
            <person name="Koerich L.B."/>
            <person name="Kristiansen K."/>
            <person name="Kudrna D."/>
            <person name="Kulathinal R.J."/>
            <person name="Kumar S."/>
            <person name="Kwok R."/>
            <person name="Lander E."/>
            <person name="Langley C.H."/>
            <person name="Lapoint R."/>
            <person name="Lazzaro B.P."/>
            <person name="Lee S.J."/>
            <person name="Levesque L."/>
            <person name="Li R."/>
            <person name="Lin C.F."/>
            <person name="Lin M.F."/>
            <person name="Lindblad-Toh K."/>
            <person name="Llopart A."/>
            <person name="Long M."/>
            <person name="Low L."/>
            <person name="Lozovsky E."/>
            <person name="Lu J."/>
            <person name="Luo M."/>
            <person name="Machado C.A."/>
            <person name="Makalowski W."/>
            <person name="Marzo M."/>
            <person name="Matsuda M."/>
            <person name="Matzkin L."/>
            <person name="McAllister B."/>
            <person name="McBride C.S."/>
            <person name="McKernan B."/>
            <person name="McKernan K."/>
            <person name="Mendez-Lago M."/>
            <person name="Minx P."/>
            <person name="Mollenhauer M.U."/>
            <person name="Montooth K."/>
            <person name="Mount S.M."/>
            <person name="Mu X."/>
            <person name="Myers E."/>
            <person name="Negre B."/>
            <person name="Newfeld S."/>
            <person name="Nielsen R."/>
            <person name="Noor M.A."/>
            <person name="O'Grady P."/>
            <person name="Pachter L."/>
            <person name="Papaceit M."/>
            <person name="Parisi M.J."/>
            <person name="Parisi M."/>
            <person name="Parts L."/>
            <person name="Pedersen J.S."/>
            <person name="Pesole G."/>
            <person name="Phillippy A.M."/>
            <person name="Ponting C.P."/>
            <person name="Pop M."/>
            <person name="Porcelli D."/>
            <person name="Powell J.R."/>
            <person name="Prohaska S."/>
            <person name="Pruitt K."/>
            <person name="Puig M."/>
            <person name="Quesneville H."/>
            <person name="Ram K.R."/>
            <person name="Rand D."/>
            <person name="Rasmussen M.D."/>
            <person name="Reed L.K."/>
            <person name="Reenan R."/>
            <person name="Reily A."/>
            <person name="Remington K.A."/>
            <person name="Rieger T.T."/>
            <person name="Ritchie M.G."/>
            <person name="Robin C."/>
            <person name="Rogers Y.H."/>
            <person name="Rohde C."/>
            <person name="Rozas J."/>
            <person name="Rubenfield M.J."/>
            <person name="Ruiz A."/>
            <person name="Russo S."/>
            <person name="Salzberg S.L."/>
            <person name="Sanchez-Gracia A."/>
            <person name="Saranga D.J."/>
            <person name="Sato H."/>
            <person name="Schaeffer S.W."/>
            <person name="Schatz M.C."/>
            <person name="Schlenke T."/>
            <person name="Schwartz R."/>
            <person name="Segarra C."/>
            <person name="Singh R.S."/>
            <person name="Sirot L."/>
            <person name="Sirota M."/>
            <person name="Sisneros N.B."/>
            <person name="Smith C.D."/>
            <person name="Smith T.F."/>
            <person name="Spieth J."/>
            <person name="Stage D.E."/>
            <person name="Stark A."/>
            <person name="Stephan W."/>
            <person name="Strausberg R.L."/>
            <person name="Strempel S."/>
            <person name="Sturgill D."/>
            <person name="Sutton G."/>
            <person name="Sutton G.G."/>
            <person name="Tao W."/>
            <person name="Teichmann S."/>
            <person name="Tobari Y.N."/>
            <person name="Tomimura Y."/>
            <person name="Tsolas J.M."/>
            <person name="Valente V.L."/>
            <person name="Venter E."/>
            <person name="Venter J.C."/>
            <person name="Vicario S."/>
            <person name="Vieira F.G."/>
            <person name="Vilella A.J."/>
            <person name="Villasante A."/>
            <person name="Walenz B."/>
            <person name="Wang J."/>
            <person name="Wasserman M."/>
            <person name="Watts T."/>
            <person name="Wilson D."/>
            <person name="Wilson R.K."/>
            <person name="Wing R.A."/>
            <person name="Wolfner M.F."/>
            <person name="Wong A."/>
            <person name="Wong G.K."/>
            <person name="Wu C.I."/>
            <person name="Wu G."/>
            <person name="Yamamoto D."/>
            <person name="Yang H.P."/>
            <person name="Yang S.P."/>
            <person name="Yorke J.A."/>
            <person name="Yoshida K."/>
            <person name="Zdobnov E."/>
            <person name="Zhang P."/>
            <person name="Zhang Y."/>
            <person name="Zimin A.V."/>
            <person name="Baldwin J."/>
            <person name="Abdouelleil A."/>
            <person name="Abdulkadir J."/>
            <person name="Abebe A."/>
            <person name="Abera B."/>
            <person name="Abreu J."/>
            <person name="Acer S.C."/>
            <person name="Aftuck L."/>
            <person name="Alexander A."/>
            <person name="An P."/>
            <person name="Anderson E."/>
            <person name="Anderson S."/>
            <person name="Arachi H."/>
            <person name="Azer M."/>
            <person name="Bachantsang P."/>
            <person name="Barry A."/>
            <person name="Bayul T."/>
            <person name="Berlin A."/>
            <person name="Bessette D."/>
            <person name="Bloom T."/>
            <person name="Blye J."/>
            <person name="Boguslavskiy L."/>
            <person name="Bonnet C."/>
            <person name="Boukhgalter B."/>
            <person name="Bourzgui I."/>
            <person name="Brown A."/>
            <person name="Cahill P."/>
            <person name="Channer S."/>
            <person name="Cheshatsang Y."/>
            <person name="Chuda L."/>
            <person name="Citroen M."/>
            <person name="Collymore A."/>
            <person name="Cooke P."/>
            <person name="Costello M."/>
            <person name="D'Aco K."/>
            <person name="Daza R."/>
            <person name="De Haan G."/>
            <person name="DeGray S."/>
            <person name="DeMaso C."/>
            <person name="Dhargay N."/>
            <person name="Dooley K."/>
            <person name="Dooley E."/>
            <person name="Doricent M."/>
            <person name="Dorje P."/>
            <person name="Dorjee K."/>
            <person name="Dupes A."/>
            <person name="Elong R."/>
            <person name="Falk J."/>
            <person name="Farina A."/>
            <person name="Faro S."/>
            <person name="Ferguson D."/>
            <person name="Fisher S."/>
            <person name="Foley C.D."/>
            <person name="Franke A."/>
            <person name="Friedrich D."/>
            <person name="Gadbois L."/>
            <person name="Gearin G."/>
            <person name="Gearin C.R."/>
            <person name="Giannoukos G."/>
            <person name="Goode T."/>
            <person name="Graham J."/>
            <person name="Grandbois E."/>
            <person name="Grewal S."/>
            <person name="Gyaltsen K."/>
            <person name="Hafez N."/>
            <person name="Hagos B."/>
            <person name="Hall J."/>
            <person name="Henson C."/>
            <person name="Hollinger A."/>
            <person name="Honan T."/>
            <person name="Huard M.D."/>
            <person name="Hughes L."/>
            <person name="Hurhula B."/>
            <person name="Husby M.E."/>
            <person name="Kamat A."/>
            <person name="Kanga B."/>
            <person name="Kashin S."/>
            <person name="Khazanovich D."/>
            <person name="Kisner P."/>
            <person name="Lance K."/>
            <person name="Lara M."/>
            <person name="Lee W."/>
            <person name="Lennon N."/>
            <person name="Letendre F."/>
            <person name="LeVine R."/>
            <person name="Lipovsky A."/>
            <person name="Liu X."/>
            <person name="Liu J."/>
            <person name="Liu S."/>
            <person name="Lokyitsang T."/>
            <person name="Lokyitsang Y."/>
            <person name="Lubonja R."/>
            <person name="Lui A."/>
            <person name="MacDonald P."/>
            <person name="Magnisalis V."/>
            <person name="Maru K."/>
            <person name="Matthews C."/>
            <person name="McCusker W."/>
            <person name="McDonough S."/>
            <person name="Mehta T."/>
            <person name="Meldrim J."/>
            <person name="Meneus L."/>
            <person name="Mihai O."/>
            <person name="Mihalev A."/>
            <person name="Mihova T."/>
            <person name="Mittelman R."/>
            <person name="Mlenga V."/>
            <person name="Montmayeur A."/>
            <person name="Mulrain L."/>
            <person name="Navidi A."/>
            <person name="Naylor J."/>
            <person name="Negash T."/>
            <person name="Nguyen T."/>
            <person name="Nguyen N."/>
            <person name="Nicol R."/>
            <person name="Norbu C."/>
            <person name="Norbu N."/>
            <person name="Novod N."/>
            <person name="O'Neill B."/>
            <person name="Osman S."/>
            <person name="Markiewicz E."/>
            <person name="Oyono O.L."/>
            <person name="Patti C."/>
            <person name="Phunkhang P."/>
            <person name="Pierre F."/>
            <person name="Priest M."/>
            <person name="Raghuraman S."/>
            <person name="Rege F."/>
            <person name="Reyes R."/>
            <person name="Rise C."/>
            <person name="Rogov P."/>
            <person name="Ross K."/>
            <person name="Ryan E."/>
            <person name="Settipalli S."/>
            <person name="Shea T."/>
            <person name="Sherpa N."/>
            <person name="Shi L."/>
            <person name="Shih D."/>
            <person name="Sparrow T."/>
            <person name="Spaulding J."/>
            <person name="Stalker J."/>
            <person name="Stange-Thomann N."/>
            <person name="Stavropoulos S."/>
            <person name="Stone C."/>
            <person name="Strader C."/>
            <person name="Tesfaye S."/>
            <person name="Thomson T."/>
            <person name="Thoulutsang Y."/>
            <person name="Thoulutsang D."/>
            <person name="Topham K."/>
            <person name="Topping I."/>
            <person name="Tsamla T."/>
            <person name="Vassiliev H."/>
            <person name="Vo A."/>
            <person name="Wangchuk T."/>
            <person name="Wangdi T."/>
            <person name="Weiand M."/>
            <person name="Wilkinson J."/>
            <person name="Wilson A."/>
            <person name="Yadav S."/>
            <person name="Young G."/>
            <person name="Yu Q."/>
            <person name="Zembek L."/>
            <person name="Zhong D."/>
            <person name="Zimmer A."/>
            <person name="Zwirko Z."/>
            <person name="Jaffe D.B."/>
            <person name="Alvarez P."/>
            <person name="Brockman W."/>
            <person name="Butler J."/>
            <person name="Chin C."/>
            <person name="Gnerre S."/>
            <person name="Grabherr M."/>
            <person name="Kleber M."/>
            <person name="Mauceli E."/>
            <person name="MacCallum I."/>
        </authorList>
    </citation>
    <scope>NUCLEOTIDE SEQUENCE [LARGE SCALE GENOMIC DNA]</scope>
    <source>
        <strain evidence="5">Rob3c / Tucson 14021-0248.25</strain>
    </source>
</reference>
<proteinExistence type="predicted"/>
<dbReference type="EMBL" id="CH480815">
    <property type="protein sequence ID" value="EDW43554.1"/>
    <property type="molecule type" value="Genomic_DNA"/>
</dbReference>
<dbReference type="SMR" id="B4HHL2"/>
<dbReference type="HOGENOM" id="CLU_553502_0_0_1"/>
<dbReference type="Pfam" id="PF25390">
    <property type="entry name" value="WD40_RLD"/>
    <property type="match status" value="1"/>
</dbReference>
<keyword evidence="5" id="KW-1185">Reference proteome</keyword>
<dbReference type="InterPro" id="IPR000408">
    <property type="entry name" value="Reg_chr_condens"/>
</dbReference>
<gene>
    <name evidence="4" type="primary">Dsec\GM23457</name>
    <name evidence="4" type="ORF">Dsec_GM23457</name>
</gene>
<sequence>MESVRNYHVVSACAGDGFTILVTQAGSLLSCGSNAHLALGQDEQRNYHSPKLIARLADVRVEQVAAGLQHVLALSREGAVYVWGTSACGGLGLGNYQQQQKFPQKILLSHVKTKPSKIYCGPDTSAVLFANGELHVCGSNDYNKLGFQRPAKITAFKKVQLPHKVTQACFSSTHSVFLVEGGYVYTMGRNAEGQRGIRHCNSVEHPTLVDSVKSRYIVKANCSDQCTIVASEDNIITVWGTRNGLPGIGSTNCGLGLQICTPNTELELGNNTAAFTNFLASVYKSELILEPVDILALFSSKEQCDRGYYVQVHDVYPLAHSVLVLVDTTTPLISSYEGDYPAVLVYWIPLIFRSLGKNKGYSYEDDVGGRGSDQLIAPDPAAAHSSVSMQLELPTAQTETKQLMIADTAAPHEILEKRSVLYQLKAFGTCFSMAPIQLPPKAVIVDVTMSDSHFVVVNEDGSAYACGEGTQAIERCRIVAKFANGPPFRCCLH</sequence>
<dbReference type="PhylomeDB" id="B4HHL2"/>
<dbReference type="PANTHER" id="PTHR22872">
    <property type="entry name" value="BTK-BINDING PROTEIN-RELATED"/>
    <property type="match status" value="1"/>
</dbReference>
<evidence type="ECO:0000256" key="2">
    <source>
        <dbReference type="PROSITE-ProRule" id="PRU00235"/>
    </source>
</evidence>
<protein>
    <submittedName>
        <fullName evidence="4">GM23457</fullName>
    </submittedName>
</protein>
<dbReference type="Gene3D" id="2.130.10.30">
    <property type="entry name" value="Regulator of chromosome condensation 1/beta-lactamase-inhibitor protein II"/>
    <property type="match status" value="1"/>
</dbReference>
<evidence type="ECO:0000256" key="1">
    <source>
        <dbReference type="ARBA" id="ARBA00022737"/>
    </source>
</evidence>
<feature type="repeat" description="RCC1" evidence="2">
    <location>
        <begin position="182"/>
        <end position="233"/>
    </location>
</feature>
<feature type="repeat" description="RCC1" evidence="2">
    <location>
        <begin position="26"/>
        <end position="77"/>
    </location>
</feature>
<feature type="domain" description="RCC1-like" evidence="3">
    <location>
        <begin position="8"/>
        <end position="244"/>
    </location>
</feature>
<evidence type="ECO:0000313" key="5">
    <source>
        <dbReference type="Proteomes" id="UP000001292"/>
    </source>
</evidence>
<keyword evidence="1" id="KW-0677">Repeat</keyword>
<feature type="repeat" description="RCC1" evidence="2">
    <location>
        <begin position="78"/>
        <end position="131"/>
    </location>
</feature>
<dbReference type="Proteomes" id="UP000001292">
    <property type="component" value="Unassembled WGS sequence"/>
</dbReference>
<dbReference type="PROSITE" id="PS51257">
    <property type="entry name" value="PROKAR_LIPOPROTEIN"/>
    <property type="match status" value="1"/>
</dbReference>
<dbReference type="InterPro" id="IPR009091">
    <property type="entry name" value="RCC1/BLIP-II"/>
</dbReference>
<organism evidence="5">
    <name type="scientific">Drosophila sechellia</name>
    <name type="common">Fruit fly</name>
    <dbReference type="NCBI Taxonomy" id="7238"/>
    <lineage>
        <taxon>Eukaryota</taxon>
        <taxon>Metazoa</taxon>
        <taxon>Ecdysozoa</taxon>
        <taxon>Arthropoda</taxon>
        <taxon>Hexapoda</taxon>
        <taxon>Insecta</taxon>
        <taxon>Pterygota</taxon>
        <taxon>Neoptera</taxon>
        <taxon>Endopterygota</taxon>
        <taxon>Diptera</taxon>
        <taxon>Brachycera</taxon>
        <taxon>Muscomorpha</taxon>
        <taxon>Ephydroidea</taxon>
        <taxon>Drosophilidae</taxon>
        <taxon>Drosophila</taxon>
        <taxon>Sophophora</taxon>
    </lineage>
</organism>
<evidence type="ECO:0000313" key="4">
    <source>
        <dbReference type="EMBL" id="EDW43554.1"/>
    </source>
</evidence>
<accession>B4HHL2</accession>
<dbReference type="InterPro" id="IPR051625">
    <property type="entry name" value="Signaling_Regulatory_Domain"/>
</dbReference>
<name>B4HHL2_DROSE</name>
<dbReference type="STRING" id="7238.B4HHL2"/>
<evidence type="ECO:0000259" key="3">
    <source>
        <dbReference type="Pfam" id="PF25390"/>
    </source>
</evidence>